<dbReference type="EMBL" id="JACBPP010000007">
    <property type="protein sequence ID" value="KAF8000355.1"/>
    <property type="molecule type" value="Genomic_DNA"/>
</dbReference>
<proteinExistence type="predicted"/>
<comment type="caution">
    <text evidence="2">The sequence shown here is derived from an EMBL/GenBank/DDBJ whole genome shotgun (WGS) entry which is preliminary data.</text>
</comment>
<name>A0A8H7GNP8_9ASCO</name>
<organism evidence="2 3">
    <name type="scientific">Metschnikowia pulcherrima</name>
    <dbReference type="NCBI Taxonomy" id="27326"/>
    <lineage>
        <taxon>Eukaryota</taxon>
        <taxon>Fungi</taxon>
        <taxon>Dikarya</taxon>
        <taxon>Ascomycota</taxon>
        <taxon>Saccharomycotina</taxon>
        <taxon>Pichiomycetes</taxon>
        <taxon>Metschnikowiaceae</taxon>
        <taxon>Metschnikowia</taxon>
    </lineage>
</organism>
<dbReference type="AlphaFoldDB" id="A0A8H7GNP8"/>
<reference evidence="2" key="1">
    <citation type="submission" date="2020-10" db="EMBL/GenBank/DDBJ databases">
        <title>The Whole-Genome Sequence of Metschnikowia persimmonesis, a Novel Endophytic Yeast Species Isolated from Medicinal Plant Diospyros kaki Thumb.</title>
        <authorList>
            <person name="Rahmat E."/>
            <person name="Kang Y."/>
        </authorList>
    </citation>
    <scope>NUCLEOTIDE SEQUENCE</scope>
    <source>
        <strain evidence="2">KIOM G15050</strain>
    </source>
</reference>
<sequence>MSKQKLNKILDLENVADDITDEIQSSNAKTSISCGTADLQESEMYHGVMVKPLSSFGEFETDLDSQDWPWVCDRTSGEVHKDMETVSELYNQELNMRSVALNYVIELQEDLRWGEMKDIFYELYPRRVQARAFAALEKLTKLEALRIISGETLTFTHETILKPMNDIVCNDDTAKRINREIETMRGIAERAMQQAREALALAQKEIYGYNIYTFDEFLLMEHYTRGHSPLGKTAIKKLQLYKIRYIEARIFAFQLEQSFVRYEKRTQWIHMTTSPIPPSDEADLLFAQLDRLSKLHDMPFRGTCEDKETPYPQQMEALKVSLRVFGTGVLREFDSLHNSEWFQAYDFWVTYERCSPKCVPPFLGIHLTNFRQIPATSLYLRRTFWGFQSCIIKFEYTSTF</sequence>
<gene>
    <name evidence="2" type="ORF">HF325_005284</name>
</gene>
<accession>A0A8H7GNP8</accession>
<dbReference type="Proteomes" id="UP000649328">
    <property type="component" value="Unassembled WGS sequence"/>
</dbReference>
<protein>
    <submittedName>
        <fullName evidence="2">Uncharacterized protein</fullName>
    </submittedName>
</protein>
<keyword evidence="1" id="KW-0175">Coiled coil</keyword>
<evidence type="ECO:0000256" key="1">
    <source>
        <dbReference type="SAM" id="Coils"/>
    </source>
</evidence>
<keyword evidence="3" id="KW-1185">Reference proteome</keyword>
<evidence type="ECO:0000313" key="3">
    <source>
        <dbReference type="Proteomes" id="UP000649328"/>
    </source>
</evidence>
<evidence type="ECO:0000313" key="2">
    <source>
        <dbReference type="EMBL" id="KAF8000355.1"/>
    </source>
</evidence>
<feature type="coiled-coil region" evidence="1">
    <location>
        <begin position="174"/>
        <end position="205"/>
    </location>
</feature>